<sequence length="53" mass="5867">MTNNKLEANPEKEFCSDPNCRDYGKRGEGNIVRYGHAKMAGSDLNARHAAESL</sequence>
<accession>A0A7G9YSX7</accession>
<reference evidence="1" key="1">
    <citation type="submission" date="2020-06" db="EMBL/GenBank/DDBJ databases">
        <title>Unique genomic features of the anaerobic methanotrophic archaea.</title>
        <authorList>
            <person name="Chadwick G.L."/>
            <person name="Skennerton C.T."/>
            <person name="Laso-Perez R."/>
            <person name="Leu A.O."/>
            <person name="Speth D.R."/>
            <person name="Yu H."/>
            <person name="Morgan-Lang C."/>
            <person name="Hatzenpichler R."/>
            <person name="Goudeau D."/>
            <person name="Malmstrom R."/>
            <person name="Brazelton W.J."/>
            <person name="Woyke T."/>
            <person name="Hallam S.J."/>
            <person name="Tyson G.W."/>
            <person name="Wegener G."/>
            <person name="Boetius A."/>
            <person name="Orphan V."/>
        </authorList>
    </citation>
    <scope>NUCLEOTIDE SEQUENCE</scope>
</reference>
<dbReference type="EMBL" id="MT631461">
    <property type="protein sequence ID" value="QNO51111.1"/>
    <property type="molecule type" value="Genomic_DNA"/>
</dbReference>
<proteinExistence type="predicted"/>
<organism evidence="1">
    <name type="scientific">Candidatus Methanophagaceae archaeon ANME-1 ERB6</name>
    <dbReference type="NCBI Taxonomy" id="2759912"/>
    <lineage>
        <taxon>Archaea</taxon>
        <taxon>Methanobacteriati</taxon>
        <taxon>Methanobacteriota</taxon>
        <taxon>Stenosarchaea group</taxon>
        <taxon>Methanomicrobia</taxon>
        <taxon>Candidatus Methanophagales</taxon>
        <taxon>Candidatus Methanophagaceae</taxon>
    </lineage>
</organism>
<protein>
    <submittedName>
        <fullName evidence="1">Uncharacterized protein</fullName>
    </submittedName>
</protein>
<name>A0A7G9YSX7_9EURY</name>
<evidence type="ECO:0000313" key="1">
    <source>
        <dbReference type="EMBL" id="QNO51111.1"/>
    </source>
</evidence>
<dbReference type="AlphaFoldDB" id="A0A7G9YSX7"/>
<gene>
    <name evidence="1" type="ORF">OLNPMGDC_00002</name>
</gene>